<evidence type="ECO:0000256" key="4">
    <source>
        <dbReference type="ARBA" id="ARBA00023155"/>
    </source>
</evidence>
<evidence type="ECO:0000256" key="8">
    <source>
        <dbReference type="SAM" id="MobiDB-lite"/>
    </source>
</evidence>
<feature type="region of interest" description="Disordered" evidence="8">
    <location>
        <begin position="445"/>
        <end position="465"/>
    </location>
</feature>
<dbReference type="Proteomes" id="UP000494165">
    <property type="component" value="Unassembled WGS sequence"/>
</dbReference>
<comment type="caution">
    <text evidence="10">The sequence shown here is derived from an EMBL/GenBank/DDBJ whole genome shotgun (WGS) entry which is preliminary data.</text>
</comment>
<keyword evidence="3 6" id="KW-0238">DNA-binding</keyword>
<feature type="compositionally biased region" description="Low complexity" evidence="8">
    <location>
        <begin position="284"/>
        <end position="311"/>
    </location>
</feature>
<feature type="compositionally biased region" description="Polar residues" evidence="8">
    <location>
        <begin position="419"/>
        <end position="432"/>
    </location>
</feature>
<evidence type="ECO:0000313" key="10">
    <source>
        <dbReference type="EMBL" id="CAB3369102.1"/>
    </source>
</evidence>
<dbReference type="GO" id="GO:0048513">
    <property type="term" value="P:animal organ development"/>
    <property type="evidence" value="ECO:0007669"/>
    <property type="project" value="UniProtKB-ARBA"/>
</dbReference>
<dbReference type="GO" id="GO:0005634">
    <property type="term" value="C:nucleus"/>
    <property type="evidence" value="ECO:0007669"/>
    <property type="project" value="UniProtKB-SubCell"/>
</dbReference>
<dbReference type="PANTHER" id="PTHR45664">
    <property type="entry name" value="PROTEIN ZERKNUELLT 1-RELATED"/>
    <property type="match status" value="1"/>
</dbReference>
<feature type="region of interest" description="Disordered" evidence="8">
    <location>
        <begin position="164"/>
        <end position="195"/>
    </location>
</feature>
<feature type="compositionally biased region" description="Basic residues" evidence="8">
    <location>
        <begin position="184"/>
        <end position="195"/>
    </location>
</feature>
<dbReference type="PRINTS" id="PR00024">
    <property type="entry name" value="HOMEOBOX"/>
</dbReference>
<dbReference type="InterPro" id="IPR009057">
    <property type="entry name" value="Homeodomain-like_sf"/>
</dbReference>
<dbReference type="OrthoDB" id="6159439at2759"/>
<dbReference type="SMART" id="SM00389">
    <property type="entry name" value="HOX"/>
    <property type="match status" value="1"/>
</dbReference>
<feature type="domain" description="Homeobox" evidence="9">
    <location>
        <begin position="190"/>
        <end position="250"/>
    </location>
</feature>
<dbReference type="EMBL" id="CADEPI010000042">
    <property type="protein sequence ID" value="CAB3369102.1"/>
    <property type="molecule type" value="Genomic_DNA"/>
</dbReference>
<name>A0A8S1CL83_9INSE</name>
<evidence type="ECO:0000256" key="3">
    <source>
        <dbReference type="ARBA" id="ARBA00023125"/>
    </source>
</evidence>
<dbReference type="InterPro" id="IPR017970">
    <property type="entry name" value="Homeobox_CS"/>
</dbReference>
<evidence type="ECO:0000256" key="6">
    <source>
        <dbReference type="PROSITE-ProRule" id="PRU00108"/>
    </source>
</evidence>
<dbReference type="SUPFAM" id="SSF46689">
    <property type="entry name" value="Homeodomain-like"/>
    <property type="match status" value="1"/>
</dbReference>
<dbReference type="FunFam" id="1.10.10.60:FF:000176">
    <property type="entry name" value="pancreas/duodenum homeobox protein 1"/>
    <property type="match status" value="1"/>
</dbReference>
<feature type="region of interest" description="Disordered" evidence="8">
    <location>
        <begin position="1"/>
        <end position="22"/>
    </location>
</feature>
<evidence type="ECO:0000313" key="11">
    <source>
        <dbReference type="Proteomes" id="UP000494165"/>
    </source>
</evidence>
<reference evidence="10 11" key="1">
    <citation type="submission" date="2020-04" db="EMBL/GenBank/DDBJ databases">
        <authorList>
            <person name="Alioto T."/>
            <person name="Alioto T."/>
            <person name="Gomez Garrido J."/>
        </authorList>
    </citation>
    <scope>NUCLEOTIDE SEQUENCE [LARGE SCALE GENOMIC DNA]</scope>
</reference>
<evidence type="ECO:0000256" key="1">
    <source>
        <dbReference type="ARBA" id="ARBA00004123"/>
    </source>
</evidence>
<feature type="compositionally biased region" description="Low complexity" evidence="8">
    <location>
        <begin position="376"/>
        <end position="388"/>
    </location>
</feature>
<feature type="compositionally biased region" description="Polar residues" evidence="8">
    <location>
        <begin position="451"/>
        <end position="465"/>
    </location>
</feature>
<dbReference type="CDD" id="cd00086">
    <property type="entry name" value="homeodomain"/>
    <property type="match status" value="1"/>
</dbReference>
<dbReference type="InterPro" id="IPR001827">
    <property type="entry name" value="Homeobox_Antennapedia_CS"/>
</dbReference>
<dbReference type="PROSITE" id="PS00032">
    <property type="entry name" value="ANTENNAPEDIA"/>
    <property type="match status" value="1"/>
</dbReference>
<feature type="region of interest" description="Disordered" evidence="8">
    <location>
        <begin position="246"/>
        <end position="327"/>
    </location>
</feature>
<dbReference type="Pfam" id="PF00046">
    <property type="entry name" value="Homeodomain"/>
    <property type="match status" value="1"/>
</dbReference>
<dbReference type="InterPro" id="IPR001356">
    <property type="entry name" value="HD"/>
</dbReference>
<evidence type="ECO:0000256" key="2">
    <source>
        <dbReference type="ARBA" id="ARBA00022473"/>
    </source>
</evidence>
<dbReference type="Gene3D" id="1.10.10.60">
    <property type="entry name" value="Homeodomain-like"/>
    <property type="match status" value="1"/>
</dbReference>
<feature type="region of interest" description="Disordered" evidence="8">
    <location>
        <begin position="343"/>
        <end position="432"/>
    </location>
</feature>
<dbReference type="GO" id="GO:0000981">
    <property type="term" value="F:DNA-binding transcription factor activity, RNA polymerase II-specific"/>
    <property type="evidence" value="ECO:0007669"/>
    <property type="project" value="InterPro"/>
</dbReference>
<feature type="DNA-binding region" description="Homeobox" evidence="6">
    <location>
        <begin position="192"/>
        <end position="251"/>
    </location>
</feature>
<evidence type="ECO:0000256" key="7">
    <source>
        <dbReference type="RuleBase" id="RU000682"/>
    </source>
</evidence>
<feature type="compositionally biased region" description="Basic and acidic residues" evidence="8">
    <location>
        <begin position="254"/>
        <end position="272"/>
    </location>
</feature>
<dbReference type="GO" id="GO:0000978">
    <property type="term" value="F:RNA polymerase II cis-regulatory region sequence-specific DNA binding"/>
    <property type="evidence" value="ECO:0007669"/>
    <property type="project" value="TreeGrafter"/>
</dbReference>
<evidence type="ECO:0000259" key="9">
    <source>
        <dbReference type="PROSITE" id="PS50071"/>
    </source>
</evidence>
<proteinExistence type="predicted"/>
<accession>A0A8S1CL83</accession>
<keyword evidence="5 6" id="KW-0539">Nucleus</keyword>
<dbReference type="AlphaFoldDB" id="A0A8S1CL83"/>
<keyword evidence="11" id="KW-1185">Reference proteome</keyword>
<organism evidence="10 11">
    <name type="scientific">Cloeon dipterum</name>
    <dbReference type="NCBI Taxonomy" id="197152"/>
    <lineage>
        <taxon>Eukaryota</taxon>
        <taxon>Metazoa</taxon>
        <taxon>Ecdysozoa</taxon>
        <taxon>Arthropoda</taxon>
        <taxon>Hexapoda</taxon>
        <taxon>Insecta</taxon>
        <taxon>Pterygota</taxon>
        <taxon>Palaeoptera</taxon>
        <taxon>Ephemeroptera</taxon>
        <taxon>Pisciforma</taxon>
        <taxon>Baetidae</taxon>
        <taxon>Cloeon</taxon>
    </lineage>
</organism>
<feature type="compositionally biased region" description="Low complexity" evidence="8">
    <location>
        <begin position="359"/>
        <end position="368"/>
    </location>
</feature>
<comment type="subcellular location">
    <subcellularLocation>
        <location evidence="1 6 7">Nucleus</location>
    </subcellularLocation>
</comment>
<protein>
    <recommendedName>
        <fullName evidence="9">Homeobox domain-containing protein</fullName>
    </recommendedName>
</protein>
<evidence type="ECO:0000256" key="5">
    <source>
        <dbReference type="ARBA" id="ARBA00023242"/>
    </source>
</evidence>
<gene>
    <name evidence="10" type="ORF">CLODIP_2_CD02545</name>
</gene>
<keyword evidence="4 6" id="KW-0371">Homeobox</keyword>
<dbReference type="PANTHER" id="PTHR45664:SF2">
    <property type="entry name" value="HOMEOTIC PROTEIN PROBOSCIPEDIA"/>
    <property type="match status" value="1"/>
</dbReference>
<dbReference type="PROSITE" id="PS50071">
    <property type="entry name" value="HOMEOBOX_2"/>
    <property type="match status" value="1"/>
</dbReference>
<keyword evidence="2" id="KW-0217">Developmental protein</keyword>
<dbReference type="PROSITE" id="PS00027">
    <property type="entry name" value="HOMEOBOX_1"/>
    <property type="match status" value="1"/>
</dbReference>
<dbReference type="InterPro" id="IPR020479">
    <property type="entry name" value="HD_metazoa"/>
</dbReference>
<sequence length="703" mass="77549">MPALPCEPKSTGVGQKAAKRRPGPQLLLEADHVGMRPAARALCGAPNVKVSGKLNERAPLREDYLQAVAAAVDNCWGPLGAAMDHCNETGFINSEPSMAEYISRIPDPRESQSPFLEVATAHADGRGLMQQTAAVSAASVPEYPWMKEKKTSRKNSTPELRGIFMDSEAENEPGDHGRGSTGRTNRHKNGLPRRLRTAYTNTQLLELEKEFHFNKYLCRPRRIEIAASLDLTERQVKVWFQNRRMKHKRQTVGKGEDDKESSKEKAKEDKKSCQNCELPGGPLTSGNNNNNSAKNNNSSNTFSSSSSTSSSFKEEDSQSRESGVLTPSIKMADVIKMEVKHSPIDASPKTPPVEALAEPSLGSLTPSTSSPPHPSPAAYRHPSPSPAALQATPAPTVAVGVRRNFKNTPYRTDYPSRAYTASQGRFPGQPTQIRHQYTSSSIQNDYRRTNGLHNPVTTPRTQQMQSSNRYYQGYNFYYQPQQQQQQQQDGTATYYTQAQLQQQQQQQQQHQRTYQAQYEEGYHNQQQVQGNGPYYNPNSGYYAQHQQQQQPQVSGEAIGQFYDNAGNYNAHHQQQYQKGSTYYSAADLMQGGEASNSHYVSSPDTFPAAATATAVSTSLQPQQQQLPAQATEHAQNFVQFPAATNAFYEQAGASTSTNPPVVAAPAVAASSNSMASENSNSSSEFNFFSTLANDFAPEYYQLS</sequence>